<keyword evidence="5 7" id="KW-1133">Transmembrane helix</keyword>
<keyword evidence="6 7" id="KW-0472">Membrane</keyword>
<feature type="transmembrane region" description="Helical" evidence="7">
    <location>
        <begin position="219"/>
        <end position="237"/>
    </location>
</feature>
<dbReference type="UniPathway" id="UPA00664"/>
<proteinExistence type="inferred from homology"/>
<reference evidence="8 9" key="1">
    <citation type="submission" date="2018-07" db="EMBL/GenBank/DDBJ databases">
        <title>Genomic Encyclopedia of Type Strains, Phase IV (KMG-IV): sequencing the most valuable type-strain genomes for metagenomic binning, comparative biology and taxonomic classification.</title>
        <authorList>
            <person name="Goeker M."/>
        </authorList>
    </citation>
    <scope>NUCLEOTIDE SEQUENCE [LARGE SCALE GENOMIC DNA]</scope>
    <source>
        <strain evidence="8 9">DSM 101478</strain>
    </source>
</reference>
<protein>
    <recommendedName>
        <fullName evidence="7">Phosphatidylglycerol--prolipoprotein diacylglyceryl transferase</fullName>
        <ecNumber evidence="7">2.5.1.145</ecNumber>
    </recommendedName>
</protein>
<keyword evidence="3 7" id="KW-0808">Transferase</keyword>
<keyword evidence="8" id="KW-0449">Lipoprotein</keyword>
<evidence type="ECO:0000313" key="8">
    <source>
        <dbReference type="EMBL" id="RDK89347.1"/>
    </source>
</evidence>
<dbReference type="OrthoDB" id="871140at2"/>
<evidence type="ECO:0000256" key="4">
    <source>
        <dbReference type="ARBA" id="ARBA00022692"/>
    </source>
</evidence>
<evidence type="ECO:0000256" key="7">
    <source>
        <dbReference type="HAMAP-Rule" id="MF_01147"/>
    </source>
</evidence>
<dbReference type="Pfam" id="PF01790">
    <property type="entry name" value="LGT"/>
    <property type="match status" value="1"/>
</dbReference>
<dbReference type="RefSeq" id="WP_115122964.1">
    <property type="nucleotide sequence ID" value="NZ_QRAO01000001.1"/>
</dbReference>
<keyword evidence="4 7" id="KW-0812">Transmembrane</keyword>
<feature type="transmembrane region" description="Helical" evidence="7">
    <location>
        <begin position="277"/>
        <end position="299"/>
    </location>
</feature>
<organism evidence="8 9">
    <name type="scientific">Marinirhabdus gelatinilytica</name>
    <dbReference type="NCBI Taxonomy" id="1703343"/>
    <lineage>
        <taxon>Bacteria</taxon>
        <taxon>Pseudomonadati</taxon>
        <taxon>Bacteroidota</taxon>
        <taxon>Flavobacteriia</taxon>
        <taxon>Flavobacteriales</taxon>
        <taxon>Flavobacteriaceae</taxon>
    </lineage>
</organism>
<comment type="caution">
    <text evidence="8">The sequence shown here is derived from an EMBL/GenBank/DDBJ whole genome shotgun (WGS) entry which is preliminary data.</text>
</comment>
<feature type="transmembrane region" description="Helical" evidence="7">
    <location>
        <begin position="20"/>
        <end position="43"/>
    </location>
</feature>
<evidence type="ECO:0000313" key="9">
    <source>
        <dbReference type="Proteomes" id="UP000255317"/>
    </source>
</evidence>
<dbReference type="GO" id="GO:0042158">
    <property type="term" value="P:lipoprotein biosynthetic process"/>
    <property type="evidence" value="ECO:0007669"/>
    <property type="project" value="UniProtKB-UniRule"/>
</dbReference>
<gene>
    <name evidence="7" type="primary">lgt</name>
    <name evidence="8" type="ORF">C8D94_1011233</name>
</gene>
<feature type="transmembrane region" description="Helical" evidence="7">
    <location>
        <begin position="102"/>
        <end position="122"/>
    </location>
</feature>
<dbReference type="GO" id="GO:0005886">
    <property type="term" value="C:plasma membrane"/>
    <property type="evidence" value="ECO:0007669"/>
    <property type="project" value="UniProtKB-SubCell"/>
</dbReference>
<comment type="subcellular location">
    <subcellularLocation>
        <location evidence="7">Cell membrane</location>
        <topology evidence="7">Multi-pass membrane protein</topology>
    </subcellularLocation>
</comment>
<evidence type="ECO:0000256" key="2">
    <source>
        <dbReference type="ARBA" id="ARBA00022475"/>
    </source>
</evidence>
<evidence type="ECO:0000256" key="3">
    <source>
        <dbReference type="ARBA" id="ARBA00022679"/>
    </source>
</evidence>
<keyword evidence="2 7" id="KW-1003">Cell membrane</keyword>
<evidence type="ECO:0000256" key="5">
    <source>
        <dbReference type="ARBA" id="ARBA00022989"/>
    </source>
</evidence>
<keyword evidence="9" id="KW-1185">Reference proteome</keyword>
<dbReference type="EC" id="2.5.1.145" evidence="7"/>
<feature type="transmembrane region" description="Helical" evidence="7">
    <location>
        <begin position="134"/>
        <end position="152"/>
    </location>
</feature>
<feature type="transmembrane region" description="Helical" evidence="7">
    <location>
        <begin position="55"/>
        <end position="76"/>
    </location>
</feature>
<dbReference type="GO" id="GO:0008961">
    <property type="term" value="F:phosphatidylglycerol-prolipoprotein diacylglyceryl transferase activity"/>
    <property type="evidence" value="ECO:0007669"/>
    <property type="project" value="UniProtKB-UniRule"/>
</dbReference>
<dbReference type="PROSITE" id="PS01311">
    <property type="entry name" value="LGT"/>
    <property type="match status" value="1"/>
</dbReference>
<name>A0A370QLT9_9FLAO</name>
<dbReference type="Proteomes" id="UP000255317">
    <property type="component" value="Unassembled WGS sequence"/>
</dbReference>
<evidence type="ECO:0000256" key="6">
    <source>
        <dbReference type="ARBA" id="ARBA00023136"/>
    </source>
</evidence>
<dbReference type="PANTHER" id="PTHR30589:SF0">
    <property type="entry name" value="PHOSPHATIDYLGLYCEROL--PROLIPOPROTEIN DIACYLGLYCERYL TRANSFERASE"/>
    <property type="match status" value="1"/>
</dbReference>
<comment type="function">
    <text evidence="7">Catalyzes the transfer of the diacylglyceryl group from phosphatidylglycerol to the sulfhydryl group of the N-terminal cysteine of a prolipoprotein, the first step in the formation of mature lipoproteins.</text>
</comment>
<sequence>MLHFLATWNPSEGLDLGFIMIRYYSLSYVIAFVIGWFIMKRFYKNDNVSMEKLDSLFVFMVLAILIGARLGHVIFYETELIWNDPLSVILPFKTVPEFEFTGFRGLASHGAAIAIVIALIWYNRKHLKKPVLWIFDRVVITVAIGGAFIRLGNFMNSEIVGKKSGDYPLGIKMLRHDIYPQQAVNATDIKDPNKAYDAIANNPQFAEILASVPYRHPTQLYEALGYIITFLACWYIYWKTPHKKHVGYIFGWFLILLFMTRFVVEFFKIVQVDGREVWLLNTGQLLSIPFIIAGFYILWKSKQKVYEEPTS</sequence>
<dbReference type="AlphaFoldDB" id="A0A370QLT9"/>
<dbReference type="InterPro" id="IPR001640">
    <property type="entry name" value="Lgt"/>
</dbReference>
<dbReference type="EMBL" id="QRAO01000001">
    <property type="protein sequence ID" value="RDK89347.1"/>
    <property type="molecule type" value="Genomic_DNA"/>
</dbReference>
<evidence type="ECO:0000256" key="1">
    <source>
        <dbReference type="ARBA" id="ARBA00007150"/>
    </source>
</evidence>
<dbReference type="HAMAP" id="MF_01147">
    <property type="entry name" value="Lgt"/>
    <property type="match status" value="1"/>
</dbReference>
<dbReference type="NCBIfam" id="TIGR00544">
    <property type="entry name" value="lgt"/>
    <property type="match status" value="1"/>
</dbReference>
<feature type="transmembrane region" description="Helical" evidence="7">
    <location>
        <begin position="249"/>
        <end position="271"/>
    </location>
</feature>
<accession>A0A370QLT9</accession>
<dbReference type="PANTHER" id="PTHR30589">
    <property type="entry name" value="PROLIPOPROTEIN DIACYLGLYCERYL TRANSFERASE"/>
    <property type="match status" value="1"/>
</dbReference>
<feature type="binding site" evidence="7">
    <location>
        <position position="150"/>
    </location>
    <ligand>
        <name>a 1,2-diacyl-sn-glycero-3-phospho-(1'-sn-glycerol)</name>
        <dbReference type="ChEBI" id="CHEBI:64716"/>
    </ligand>
</feature>
<comment type="pathway">
    <text evidence="7">Protein modification; lipoprotein biosynthesis (diacylglyceryl transfer).</text>
</comment>
<comment type="similarity">
    <text evidence="1 7">Belongs to the Lgt family.</text>
</comment>
<comment type="catalytic activity">
    <reaction evidence="7">
        <text>L-cysteinyl-[prolipoprotein] + a 1,2-diacyl-sn-glycero-3-phospho-(1'-sn-glycerol) = an S-1,2-diacyl-sn-glyceryl-L-cysteinyl-[prolipoprotein] + sn-glycerol 1-phosphate + H(+)</text>
        <dbReference type="Rhea" id="RHEA:56712"/>
        <dbReference type="Rhea" id="RHEA-COMP:14679"/>
        <dbReference type="Rhea" id="RHEA-COMP:14680"/>
        <dbReference type="ChEBI" id="CHEBI:15378"/>
        <dbReference type="ChEBI" id="CHEBI:29950"/>
        <dbReference type="ChEBI" id="CHEBI:57685"/>
        <dbReference type="ChEBI" id="CHEBI:64716"/>
        <dbReference type="ChEBI" id="CHEBI:140658"/>
        <dbReference type="EC" id="2.5.1.145"/>
    </reaction>
</comment>